<dbReference type="InterPro" id="IPR051241">
    <property type="entry name" value="DZIP_RILPL"/>
</dbReference>
<dbReference type="Gene3D" id="1.20.58.1770">
    <property type="match status" value="1"/>
</dbReference>
<keyword evidence="6" id="KW-1185">Reference proteome</keyword>
<evidence type="ECO:0000256" key="2">
    <source>
        <dbReference type="SAM" id="Coils"/>
    </source>
</evidence>
<gene>
    <name evidence="4" type="ORF">SSS_3404</name>
</gene>
<dbReference type="PANTHER" id="PTHR21502:SF2">
    <property type="entry name" value="RILP-LIKE PROTEIN 2"/>
    <property type="match status" value="1"/>
</dbReference>
<dbReference type="GO" id="GO:0031267">
    <property type="term" value="F:small GTPase binding"/>
    <property type="evidence" value="ECO:0007669"/>
    <property type="project" value="TreeGrafter"/>
</dbReference>
<dbReference type="GO" id="GO:0051959">
    <property type="term" value="F:dynein light intermediate chain binding"/>
    <property type="evidence" value="ECO:0007669"/>
    <property type="project" value="TreeGrafter"/>
</dbReference>
<evidence type="ECO:0000313" key="6">
    <source>
        <dbReference type="Proteomes" id="UP000070412"/>
    </source>
</evidence>
<dbReference type="Pfam" id="PF09744">
    <property type="entry name" value="RH1"/>
    <property type="match status" value="1"/>
</dbReference>
<feature type="coiled-coil region" evidence="2">
    <location>
        <begin position="183"/>
        <end position="210"/>
    </location>
</feature>
<dbReference type="EMBL" id="WVUK01000056">
    <property type="protein sequence ID" value="KAF7492373.1"/>
    <property type="molecule type" value="Genomic_DNA"/>
</dbReference>
<evidence type="ECO:0000313" key="4">
    <source>
        <dbReference type="EMBL" id="KAF7492373.1"/>
    </source>
</evidence>
<dbReference type="EnsemblMetazoa" id="SSS_3404s_mrna">
    <property type="protein sequence ID" value="KAF7492373.1"/>
    <property type="gene ID" value="SSS_3404"/>
</dbReference>
<dbReference type="PANTHER" id="PTHR21502">
    <property type="entry name" value="ZINC FINGER PROTEIN DZIP1"/>
    <property type="match status" value="1"/>
</dbReference>
<accession>A0A834VG72</accession>
<dbReference type="GO" id="GO:0005737">
    <property type="term" value="C:cytoplasm"/>
    <property type="evidence" value="ECO:0007669"/>
    <property type="project" value="TreeGrafter"/>
</dbReference>
<dbReference type="InterPro" id="IPR034743">
    <property type="entry name" value="RH1"/>
</dbReference>
<evidence type="ECO:0000313" key="5">
    <source>
        <dbReference type="EnsemblMetazoa" id="KAF7492373.1"/>
    </source>
</evidence>
<name>A0A834VG72_SARSC</name>
<feature type="coiled-coil region" evidence="2">
    <location>
        <begin position="66"/>
        <end position="139"/>
    </location>
</feature>
<reference evidence="6" key="1">
    <citation type="journal article" date="2020" name="PLoS Negl. Trop. Dis.">
        <title>High-quality nuclear genome for Sarcoptes scabiei-A critical resource for a neglected parasite.</title>
        <authorList>
            <person name="Korhonen P.K."/>
            <person name="Gasser R.B."/>
            <person name="Ma G."/>
            <person name="Wang T."/>
            <person name="Stroehlein A.J."/>
            <person name="Young N.D."/>
            <person name="Ang C.S."/>
            <person name="Fernando D.D."/>
            <person name="Lu H.C."/>
            <person name="Taylor S."/>
            <person name="Reynolds S.L."/>
            <person name="Mofiz E."/>
            <person name="Najaraj S.H."/>
            <person name="Gowda H."/>
            <person name="Madugundu A."/>
            <person name="Renuse S."/>
            <person name="Holt D."/>
            <person name="Pandey A."/>
            <person name="Papenfuss A.T."/>
            <person name="Fischer K."/>
        </authorList>
    </citation>
    <scope>NUCLEOTIDE SEQUENCE [LARGE SCALE GENOMIC DNA]</scope>
</reference>
<reference evidence="4" key="2">
    <citation type="submission" date="2020-01" db="EMBL/GenBank/DDBJ databases">
        <authorList>
            <person name="Korhonen P.K.K."/>
            <person name="Guangxu M.G."/>
            <person name="Wang T.W."/>
            <person name="Stroehlein A.J.S."/>
            <person name="Young N.D."/>
            <person name="Ang C.-S.A."/>
            <person name="Fernando D.W.F."/>
            <person name="Lu H.L."/>
            <person name="Taylor S.T."/>
            <person name="Ehtesham M.E.M."/>
            <person name="Najaraj S.H.N."/>
            <person name="Harsha G.H.G."/>
            <person name="Madugundu A.M."/>
            <person name="Renuse S.R."/>
            <person name="Holt D.H."/>
            <person name="Pandey A.P."/>
            <person name="Papenfuss A.P."/>
            <person name="Gasser R.B.G."/>
            <person name="Fischer K.F."/>
        </authorList>
    </citation>
    <scope>NUCLEOTIDE SEQUENCE</scope>
    <source>
        <strain evidence="4">SSS_KF_BRIS2020</strain>
    </source>
</reference>
<feature type="domain" description="RH1" evidence="3">
    <location>
        <begin position="5"/>
        <end position="93"/>
    </location>
</feature>
<dbReference type="OrthoDB" id="10069524at2759"/>
<evidence type="ECO:0000256" key="1">
    <source>
        <dbReference type="ARBA" id="ARBA00023054"/>
    </source>
</evidence>
<evidence type="ECO:0000259" key="3">
    <source>
        <dbReference type="PROSITE" id="PS51776"/>
    </source>
</evidence>
<keyword evidence="1 2" id="KW-0175">Coiled coil</keyword>
<dbReference type="AlphaFoldDB" id="A0A834VG72"/>
<dbReference type="Proteomes" id="UP000070412">
    <property type="component" value="Unassembled WGS sequence"/>
</dbReference>
<dbReference type="PROSITE" id="PS51776">
    <property type="entry name" value="RH1"/>
    <property type="match status" value="1"/>
</dbReference>
<dbReference type="GO" id="GO:0036064">
    <property type="term" value="C:ciliary basal body"/>
    <property type="evidence" value="ECO:0007669"/>
    <property type="project" value="TreeGrafter"/>
</dbReference>
<proteinExistence type="predicted"/>
<dbReference type="GO" id="GO:0060271">
    <property type="term" value="P:cilium assembly"/>
    <property type="evidence" value="ECO:0007669"/>
    <property type="project" value="TreeGrafter"/>
</dbReference>
<organism evidence="4">
    <name type="scientific">Sarcoptes scabiei</name>
    <name type="common">Itch mite</name>
    <name type="synonym">Acarus scabiei</name>
    <dbReference type="NCBI Taxonomy" id="52283"/>
    <lineage>
        <taxon>Eukaryota</taxon>
        <taxon>Metazoa</taxon>
        <taxon>Ecdysozoa</taxon>
        <taxon>Arthropoda</taxon>
        <taxon>Chelicerata</taxon>
        <taxon>Arachnida</taxon>
        <taxon>Acari</taxon>
        <taxon>Acariformes</taxon>
        <taxon>Sarcoptiformes</taxon>
        <taxon>Astigmata</taxon>
        <taxon>Psoroptidia</taxon>
        <taxon>Sarcoptoidea</taxon>
        <taxon>Sarcoptidae</taxon>
        <taxon>Sarcoptinae</taxon>
        <taxon>Sarcoptes</taxon>
    </lineage>
</organism>
<reference evidence="5" key="3">
    <citation type="submission" date="2022-06" db="UniProtKB">
        <authorList>
            <consortium name="EnsemblMetazoa"/>
        </authorList>
    </citation>
    <scope>IDENTIFICATION</scope>
</reference>
<sequence>MQKEIRERSQSKNEILVSIDDVYDLASEIGEHFRKLINLYGSESFEFLIPSVVRVLERLEDVISQRNDSINLIENLHKQIDELKQQLQKRSEEHFRYQNEMENIDEIWYNKIKALEQHIDYLRNENNCLNLKLNEFDEKFNSLPDSSDSLEPENYDCVSNDRTERKEVFNRFGSIAKIHNIPSRIASEEIDSLRETNLRLKSENANLIEENKFFRSIFQNSRRKSGSIAHQALIDISMEKDLRKQIEALESELNQYKSKIKAENFPIENAEEVRVESNKKYVEFSSPIEKIEDLPVHGPIPREPDEKQEWFRKQSKRNESILAFFPKLTQFLH</sequence>
<protein>
    <submittedName>
        <fullName evidence="4">RILP-like protein 1</fullName>
    </submittedName>
</protein>